<dbReference type="Pfam" id="PF00271">
    <property type="entry name" value="Helicase_C"/>
    <property type="match status" value="1"/>
</dbReference>
<reference evidence="9" key="1">
    <citation type="journal article" date="2019" name="Int. J. Syst. Evol. Microbiol.">
        <title>The Global Catalogue of Microorganisms (GCM) 10K type strain sequencing project: providing services to taxonomists for standard genome sequencing and annotation.</title>
        <authorList>
            <consortium name="The Broad Institute Genomics Platform"/>
            <consortium name="The Broad Institute Genome Sequencing Center for Infectious Disease"/>
            <person name="Wu L."/>
            <person name="Ma J."/>
        </authorList>
    </citation>
    <scope>NUCLEOTIDE SEQUENCE [LARGE SCALE GENOMIC DNA]</scope>
    <source>
        <strain evidence="9">CCM 8903</strain>
    </source>
</reference>
<evidence type="ECO:0000313" key="9">
    <source>
        <dbReference type="Proteomes" id="UP001597252"/>
    </source>
</evidence>
<dbReference type="EC" id="3.6.4.12" evidence="8"/>
<accession>A0ABW4EAK6</accession>
<dbReference type="PROSITE" id="PS51192">
    <property type="entry name" value="HELICASE_ATP_BIND_1"/>
    <property type="match status" value="1"/>
</dbReference>
<dbReference type="InterPro" id="IPR027417">
    <property type="entry name" value="P-loop_NTPase"/>
</dbReference>
<evidence type="ECO:0000259" key="6">
    <source>
        <dbReference type="PROSITE" id="PS51192"/>
    </source>
</evidence>
<evidence type="ECO:0000256" key="2">
    <source>
        <dbReference type="ARBA" id="ARBA00022801"/>
    </source>
</evidence>
<dbReference type="RefSeq" id="WP_125751879.1">
    <property type="nucleotide sequence ID" value="NZ_JBHTON010000055.1"/>
</dbReference>
<dbReference type="Gene3D" id="3.40.50.300">
    <property type="entry name" value="P-loop containing nucleotide triphosphate hydrolases"/>
    <property type="match status" value="2"/>
</dbReference>
<protein>
    <submittedName>
        <fullName evidence="8">RecQ family ATP-dependent DNA helicase</fullName>
        <ecNumber evidence="8">3.6.4.12</ecNumber>
    </submittedName>
</protein>
<dbReference type="SMART" id="SM00487">
    <property type="entry name" value="DEXDc"/>
    <property type="match status" value="1"/>
</dbReference>
<dbReference type="GO" id="GO:0016787">
    <property type="term" value="F:hydrolase activity"/>
    <property type="evidence" value="ECO:0007669"/>
    <property type="project" value="UniProtKB-KW"/>
</dbReference>
<organism evidence="8 9">
    <name type="scientific">Lacticaseibacillus baoqingensis</name>
    <dbReference type="NCBI Taxonomy" id="2486013"/>
    <lineage>
        <taxon>Bacteria</taxon>
        <taxon>Bacillati</taxon>
        <taxon>Bacillota</taxon>
        <taxon>Bacilli</taxon>
        <taxon>Lactobacillales</taxon>
        <taxon>Lactobacillaceae</taxon>
        <taxon>Lacticaseibacillus</taxon>
    </lineage>
</organism>
<keyword evidence="2 8" id="KW-0378">Hydrolase</keyword>
<dbReference type="PROSITE" id="PS00690">
    <property type="entry name" value="DEAH_ATP_HELICASE"/>
    <property type="match status" value="1"/>
</dbReference>
<comment type="caution">
    <text evidence="8">The sequence shown here is derived from an EMBL/GenBank/DDBJ whole genome shotgun (WGS) entry which is preliminary data.</text>
</comment>
<keyword evidence="4" id="KW-0067">ATP-binding</keyword>
<evidence type="ECO:0000256" key="5">
    <source>
        <dbReference type="ARBA" id="ARBA00023125"/>
    </source>
</evidence>
<gene>
    <name evidence="8" type="ORF">ACFQ5J_13585</name>
</gene>
<dbReference type="PANTHER" id="PTHR13710:SF84">
    <property type="entry name" value="ATP-DEPENDENT DNA HELICASE RECS-RELATED"/>
    <property type="match status" value="1"/>
</dbReference>
<dbReference type="Pfam" id="PF00270">
    <property type="entry name" value="DEAD"/>
    <property type="match status" value="1"/>
</dbReference>
<feature type="domain" description="Helicase ATP-binding" evidence="6">
    <location>
        <begin position="25"/>
        <end position="192"/>
    </location>
</feature>
<evidence type="ECO:0000256" key="1">
    <source>
        <dbReference type="ARBA" id="ARBA00022741"/>
    </source>
</evidence>
<dbReference type="InterPro" id="IPR001650">
    <property type="entry name" value="Helicase_C-like"/>
</dbReference>
<dbReference type="GO" id="GO:0003678">
    <property type="term" value="F:DNA helicase activity"/>
    <property type="evidence" value="ECO:0007669"/>
    <property type="project" value="UniProtKB-EC"/>
</dbReference>
<proteinExistence type="predicted"/>
<evidence type="ECO:0000313" key="8">
    <source>
        <dbReference type="EMBL" id="MFD1486258.1"/>
    </source>
</evidence>
<evidence type="ECO:0000256" key="3">
    <source>
        <dbReference type="ARBA" id="ARBA00022806"/>
    </source>
</evidence>
<dbReference type="InterPro" id="IPR011545">
    <property type="entry name" value="DEAD/DEAH_box_helicase_dom"/>
</dbReference>
<dbReference type="SUPFAM" id="SSF52540">
    <property type="entry name" value="P-loop containing nucleoside triphosphate hydrolases"/>
    <property type="match status" value="1"/>
</dbReference>
<evidence type="ECO:0000259" key="7">
    <source>
        <dbReference type="PROSITE" id="PS51194"/>
    </source>
</evidence>
<dbReference type="CDD" id="cd17920">
    <property type="entry name" value="DEXHc_RecQ"/>
    <property type="match status" value="1"/>
</dbReference>
<keyword evidence="9" id="KW-1185">Reference proteome</keyword>
<keyword evidence="5" id="KW-0238">DNA-binding</keyword>
<dbReference type="PROSITE" id="PS51194">
    <property type="entry name" value="HELICASE_CTER"/>
    <property type="match status" value="1"/>
</dbReference>
<dbReference type="InterPro" id="IPR004589">
    <property type="entry name" value="DNA_helicase_ATP-dep_RecQ"/>
</dbReference>
<keyword evidence="3 8" id="KW-0347">Helicase</keyword>
<name>A0ABW4EAK6_9LACO</name>
<dbReference type="InterPro" id="IPR014001">
    <property type="entry name" value="Helicase_ATP-bd"/>
</dbReference>
<sequence length="470" mass="51492">MAALEALLQEHFGFITFRPGQKQLAAAVLAGEDALGILPTGSGKTLCYQLPATQLSGLMVIVEPLLALMDDQVARLQARGQKRAVALSSRLTPPAFHQVLASLARYRFLFVAPETLMRQDVLHQLQQVTISCLVIDEAHCISQWGPDFRPAYLQLGQARAALKPRCTLALTATAPKRVRADIIAQLGLQDPQQVVSDVDRPNVYLGVEQIADPAAKQARAKALVQAVQAATIVYFDSKAQAEAYAEMFTQAGIAAAYYHAGLLPQARELIQRQFMHDQLQVICATSAFGMGIDKPDIRLVVYTYVPESLAAYSQGIGRAGRDGQPSISVVLVAPGDMQRAAQFAQALPDNDLIQTVYADPEAYQDFDDPQVQLLVAYHHAGFAQATVVAQLAARRQDKQAHQQAMAQFLTAKGCRRQVWLQYFDSPIKPHTAYCCGVVTPEILAQIPHKPINSAKAQDWRQVFAQLFNQV</sequence>
<dbReference type="PANTHER" id="PTHR13710">
    <property type="entry name" value="DNA HELICASE RECQ FAMILY MEMBER"/>
    <property type="match status" value="1"/>
</dbReference>
<evidence type="ECO:0000256" key="4">
    <source>
        <dbReference type="ARBA" id="ARBA00022840"/>
    </source>
</evidence>
<dbReference type="InterPro" id="IPR002464">
    <property type="entry name" value="DNA/RNA_helicase_DEAH_CS"/>
</dbReference>
<dbReference type="Proteomes" id="UP001597252">
    <property type="component" value="Unassembled WGS sequence"/>
</dbReference>
<keyword evidence="1" id="KW-0547">Nucleotide-binding</keyword>
<feature type="domain" description="Helicase C-terminal" evidence="7">
    <location>
        <begin position="222"/>
        <end position="364"/>
    </location>
</feature>
<dbReference type="EMBL" id="JBHTON010000055">
    <property type="protein sequence ID" value="MFD1486258.1"/>
    <property type="molecule type" value="Genomic_DNA"/>
</dbReference>
<dbReference type="SMART" id="SM00490">
    <property type="entry name" value="HELICc"/>
    <property type="match status" value="1"/>
</dbReference>
<dbReference type="NCBIfam" id="TIGR00614">
    <property type="entry name" value="recQ_fam"/>
    <property type="match status" value="1"/>
</dbReference>